<keyword evidence="2" id="KW-1185">Reference proteome</keyword>
<proteinExistence type="predicted"/>
<gene>
    <name evidence="1" type="ORF">COCSUDRAFT_34484</name>
</gene>
<dbReference type="RefSeq" id="XP_005643331.1">
    <property type="nucleotide sequence ID" value="XM_005643274.1"/>
</dbReference>
<reference evidence="1 2" key="1">
    <citation type="journal article" date="2012" name="Genome Biol.">
        <title>The genome of the polar eukaryotic microalga coccomyxa subellipsoidea reveals traits of cold adaptation.</title>
        <authorList>
            <person name="Blanc G."/>
            <person name="Agarkova I."/>
            <person name="Grimwood J."/>
            <person name="Kuo A."/>
            <person name="Brueggeman A."/>
            <person name="Dunigan D."/>
            <person name="Gurnon J."/>
            <person name="Ladunga I."/>
            <person name="Lindquist E."/>
            <person name="Lucas S."/>
            <person name="Pangilinan J."/>
            <person name="Proschold T."/>
            <person name="Salamov A."/>
            <person name="Schmutz J."/>
            <person name="Weeks D."/>
            <person name="Yamada T."/>
            <person name="Claverie J.M."/>
            <person name="Grigoriev I."/>
            <person name="Van Etten J."/>
            <person name="Lomsadze A."/>
            <person name="Borodovsky M."/>
        </authorList>
    </citation>
    <scope>NUCLEOTIDE SEQUENCE [LARGE SCALE GENOMIC DNA]</scope>
    <source>
        <strain evidence="1 2">C-169</strain>
    </source>
</reference>
<dbReference type="Proteomes" id="UP000007264">
    <property type="component" value="Unassembled WGS sequence"/>
</dbReference>
<protein>
    <submittedName>
        <fullName evidence="1">Uncharacterized protein</fullName>
    </submittedName>
</protein>
<accession>I0YK68</accession>
<evidence type="ECO:0000313" key="2">
    <source>
        <dbReference type="Proteomes" id="UP000007264"/>
    </source>
</evidence>
<comment type="caution">
    <text evidence="1">The sequence shown here is derived from an EMBL/GenBank/DDBJ whole genome shotgun (WGS) entry which is preliminary data.</text>
</comment>
<dbReference type="AlphaFoldDB" id="I0YK68"/>
<sequence length="70" mass="8105">MVLADWAHLAPCLAAKLQVQWWMMVVVDLLAWEQLRVHLRILQVDLVPIWLARELLATPMALLVSFQSQD</sequence>
<evidence type="ECO:0000313" key="1">
    <source>
        <dbReference type="EMBL" id="EIE18787.1"/>
    </source>
</evidence>
<dbReference type="KEGG" id="csl:COCSUDRAFT_34484"/>
<dbReference type="EMBL" id="AGSI01000022">
    <property type="protein sequence ID" value="EIE18787.1"/>
    <property type="molecule type" value="Genomic_DNA"/>
</dbReference>
<name>I0YK68_COCSC</name>
<organism evidence="1 2">
    <name type="scientific">Coccomyxa subellipsoidea (strain C-169)</name>
    <name type="common">Green microalga</name>
    <dbReference type="NCBI Taxonomy" id="574566"/>
    <lineage>
        <taxon>Eukaryota</taxon>
        <taxon>Viridiplantae</taxon>
        <taxon>Chlorophyta</taxon>
        <taxon>core chlorophytes</taxon>
        <taxon>Trebouxiophyceae</taxon>
        <taxon>Trebouxiophyceae incertae sedis</taxon>
        <taxon>Coccomyxaceae</taxon>
        <taxon>Coccomyxa</taxon>
        <taxon>Coccomyxa subellipsoidea</taxon>
    </lineage>
</organism>
<dbReference type="GeneID" id="17036716"/>